<evidence type="ECO:0000313" key="2">
    <source>
        <dbReference type="Proteomes" id="UP001392437"/>
    </source>
</evidence>
<reference evidence="1 2" key="1">
    <citation type="submission" date="2023-01" db="EMBL/GenBank/DDBJ databases">
        <title>Analysis of 21 Apiospora genomes using comparative genomics revels a genus with tremendous synthesis potential of carbohydrate active enzymes and secondary metabolites.</title>
        <authorList>
            <person name="Sorensen T."/>
        </authorList>
    </citation>
    <scope>NUCLEOTIDE SEQUENCE [LARGE SCALE GENOMIC DNA]</scope>
    <source>
        <strain evidence="1 2">CBS 117206</strain>
    </source>
</reference>
<organism evidence="1 2">
    <name type="scientific">Apiospora kogelbergensis</name>
    <dbReference type="NCBI Taxonomy" id="1337665"/>
    <lineage>
        <taxon>Eukaryota</taxon>
        <taxon>Fungi</taxon>
        <taxon>Dikarya</taxon>
        <taxon>Ascomycota</taxon>
        <taxon>Pezizomycotina</taxon>
        <taxon>Sordariomycetes</taxon>
        <taxon>Xylariomycetidae</taxon>
        <taxon>Amphisphaeriales</taxon>
        <taxon>Apiosporaceae</taxon>
        <taxon>Apiospora</taxon>
    </lineage>
</organism>
<dbReference type="Proteomes" id="UP001392437">
    <property type="component" value="Unassembled WGS sequence"/>
</dbReference>
<keyword evidence="2" id="KW-1185">Reference proteome</keyword>
<dbReference type="AlphaFoldDB" id="A0AAW0QJ66"/>
<comment type="caution">
    <text evidence="1">The sequence shown here is derived from an EMBL/GenBank/DDBJ whole genome shotgun (WGS) entry which is preliminary data.</text>
</comment>
<sequence>MMKEKVGGKVVEDAAAVQNKMDQLFASLQVIMTAQTQPGLRKAMIAVDKVMSKTQATFSGGKLAMANEGVAATNQTGKALQGVPISGAASCREGCWRSKGVWTVVGWTVVAGLLAVV</sequence>
<evidence type="ECO:0000313" key="1">
    <source>
        <dbReference type="EMBL" id="KAK8105589.1"/>
    </source>
</evidence>
<protein>
    <submittedName>
        <fullName evidence="1">Uncharacterized protein</fullName>
    </submittedName>
</protein>
<proteinExistence type="predicted"/>
<accession>A0AAW0QJ66</accession>
<dbReference type="EMBL" id="JAQQWP010000008">
    <property type="protein sequence ID" value="KAK8105589.1"/>
    <property type="molecule type" value="Genomic_DNA"/>
</dbReference>
<gene>
    <name evidence="1" type="ORF">PG999_008948</name>
</gene>
<name>A0AAW0QJ66_9PEZI</name>